<dbReference type="AlphaFoldDB" id="A0A9X1U9A5"/>
<evidence type="ECO:0000256" key="3">
    <source>
        <dbReference type="ARBA" id="ARBA00022722"/>
    </source>
</evidence>
<dbReference type="PANTHER" id="PTHR33653:SF1">
    <property type="entry name" value="RIBONUCLEASE VAPC2"/>
    <property type="match status" value="1"/>
</dbReference>
<dbReference type="GO" id="GO:0090729">
    <property type="term" value="F:toxin activity"/>
    <property type="evidence" value="ECO:0007669"/>
    <property type="project" value="UniProtKB-KW"/>
</dbReference>
<dbReference type="CDD" id="cd09871">
    <property type="entry name" value="PIN_MtVapC28-VapC30-like"/>
    <property type="match status" value="1"/>
</dbReference>
<feature type="domain" description="PIN" evidence="9">
    <location>
        <begin position="1"/>
        <end position="124"/>
    </location>
</feature>
<accession>A0A9X1U9A5</accession>
<dbReference type="PANTHER" id="PTHR33653">
    <property type="entry name" value="RIBONUCLEASE VAPC2"/>
    <property type="match status" value="1"/>
</dbReference>
<dbReference type="EMBL" id="JAKLUA010000021">
    <property type="protein sequence ID" value="MCG2672464.1"/>
    <property type="molecule type" value="Genomic_DNA"/>
</dbReference>
<dbReference type="Proteomes" id="UP001139012">
    <property type="component" value="Unassembled WGS sequence"/>
</dbReference>
<evidence type="ECO:0000313" key="11">
    <source>
        <dbReference type="EMBL" id="MCG2672464.1"/>
    </source>
</evidence>
<dbReference type="EMBL" id="JAKLTY010000017">
    <property type="protein sequence ID" value="MCG2629985.1"/>
    <property type="molecule type" value="Genomic_DNA"/>
</dbReference>
<evidence type="ECO:0000256" key="2">
    <source>
        <dbReference type="ARBA" id="ARBA00022649"/>
    </source>
</evidence>
<dbReference type="HAMAP" id="MF_00265">
    <property type="entry name" value="VapC_Nob1"/>
    <property type="match status" value="1"/>
</dbReference>
<dbReference type="Pfam" id="PF01850">
    <property type="entry name" value="PIN"/>
    <property type="match status" value="1"/>
</dbReference>
<dbReference type="Proteomes" id="UP001139054">
    <property type="component" value="Unassembled WGS sequence"/>
</dbReference>
<evidence type="ECO:0000313" key="12">
    <source>
        <dbReference type="Proteomes" id="UP001139012"/>
    </source>
</evidence>
<evidence type="ECO:0000256" key="5">
    <source>
        <dbReference type="ARBA" id="ARBA00022801"/>
    </source>
</evidence>
<keyword evidence="5 8" id="KW-0378">Hydrolase</keyword>
<evidence type="ECO:0000256" key="4">
    <source>
        <dbReference type="ARBA" id="ARBA00022723"/>
    </source>
</evidence>
<proteinExistence type="inferred from homology"/>
<reference evidence="10" key="1">
    <citation type="submission" date="2022-01" db="EMBL/GenBank/DDBJ databases">
        <title>Genome sequnece data of strain Bradyrhizobium sp. nov.</title>
        <authorList>
            <person name="Zhang J."/>
        </authorList>
    </citation>
    <scope>NUCLEOTIDE SEQUENCE</scope>
    <source>
        <strain evidence="11">WYCCWR 12774</strain>
        <strain evidence="10">WYCCWR 13023</strain>
    </source>
</reference>
<evidence type="ECO:0000256" key="1">
    <source>
        <dbReference type="ARBA" id="ARBA00001946"/>
    </source>
</evidence>
<feature type="binding site" evidence="8">
    <location>
        <position position="99"/>
    </location>
    <ligand>
        <name>Mg(2+)</name>
        <dbReference type="ChEBI" id="CHEBI:18420"/>
    </ligand>
</feature>
<comment type="caution">
    <text evidence="10">The sequence shown here is derived from an EMBL/GenBank/DDBJ whole genome shotgun (WGS) entry which is preliminary data.</text>
</comment>
<dbReference type="Gene3D" id="3.40.50.1010">
    <property type="entry name" value="5'-nuclease"/>
    <property type="match status" value="1"/>
</dbReference>
<evidence type="ECO:0000313" key="10">
    <source>
        <dbReference type="EMBL" id="MCG2629985.1"/>
    </source>
</evidence>
<dbReference type="GO" id="GO:0004540">
    <property type="term" value="F:RNA nuclease activity"/>
    <property type="evidence" value="ECO:0007669"/>
    <property type="project" value="InterPro"/>
</dbReference>
<evidence type="ECO:0000313" key="13">
    <source>
        <dbReference type="Proteomes" id="UP001139054"/>
    </source>
</evidence>
<evidence type="ECO:0000256" key="7">
    <source>
        <dbReference type="ARBA" id="ARBA00038093"/>
    </source>
</evidence>
<keyword evidence="2 8" id="KW-1277">Toxin-antitoxin system</keyword>
<dbReference type="InterPro" id="IPR029060">
    <property type="entry name" value="PIN-like_dom_sf"/>
</dbReference>
<dbReference type="GO" id="GO:0016787">
    <property type="term" value="F:hydrolase activity"/>
    <property type="evidence" value="ECO:0007669"/>
    <property type="project" value="UniProtKB-KW"/>
</dbReference>
<keyword evidence="6 8" id="KW-0460">Magnesium</keyword>
<comment type="similarity">
    <text evidence="7 8">Belongs to the PINc/VapC protein family.</text>
</comment>
<dbReference type="RefSeq" id="WP_237861214.1">
    <property type="nucleotide sequence ID" value="NZ_JAKLTY010000017.1"/>
</dbReference>
<dbReference type="InterPro" id="IPR022907">
    <property type="entry name" value="VapC_family"/>
</dbReference>
<organism evidence="10 13">
    <name type="scientific">Bradyrhizobium zhengyangense</name>
    <dbReference type="NCBI Taxonomy" id="2911009"/>
    <lineage>
        <taxon>Bacteria</taxon>
        <taxon>Pseudomonadati</taxon>
        <taxon>Pseudomonadota</taxon>
        <taxon>Alphaproteobacteria</taxon>
        <taxon>Hyphomicrobiales</taxon>
        <taxon>Nitrobacteraceae</taxon>
        <taxon>Bradyrhizobium</taxon>
    </lineage>
</organism>
<comment type="cofactor">
    <cofactor evidence="1 8">
        <name>Mg(2+)</name>
        <dbReference type="ChEBI" id="CHEBI:18420"/>
    </cofactor>
</comment>
<keyword evidence="4 8" id="KW-0479">Metal-binding</keyword>
<name>A0A9X1U9A5_9BRAD</name>
<keyword evidence="3 8" id="KW-0540">Nuclease</keyword>
<keyword evidence="12" id="KW-1185">Reference proteome</keyword>
<gene>
    <name evidence="8" type="primary">vapC</name>
    <name evidence="11" type="ORF">L6637_36520</name>
    <name evidence="10" type="ORF">L6654_25495</name>
</gene>
<evidence type="ECO:0000259" key="9">
    <source>
        <dbReference type="Pfam" id="PF01850"/>
    </source>
</evidence>
<dbReference type="EC" id="3.1.-.-" evidence="8"/>
<dbReference type="SUPFAM" id="SSF88723">
    <property type="entry name" value="PIN domain-like"/>
    <property type="match status" value="1"/>
</dbReference>
<evidence type="ECO:0000256" key="6">
    <source>
        <dbReference type="ARBA" id="ARBA00022842"/>
    </source>
</evidence>
<feature type="binding site" evidence="8">
    <location>
        <position position="4"/>
    </location>
    <ligand>
        <name>Mg(2+)</name>
        <dbReference type="ChEBI" id="CHEBI:18420"/>
    </ligand>
</feature>
<sequence>MVIDTSAIVAIALNEDDAADIERLIVDDPIRLISAATVLETTMVIETRLGDAGGREFDLWLVKIGAEIVAVDAGQTDAARRAWRRYGKGRHAASLNYGDCFSYALAMTRGEPLLFKGDDFAKTDVSRSGAVRRDNAPR</sequence>
<dbReference type="InterPro" id="IPR002716">
    <property type="entry name" value="PIN_dom"/>
</dbReference>
<dbReference type="InterPro" id="IPR050556">
    <property type="entry name" value="Type_II_TA_system_RNase"/>
</dbReference>
<dbReference type="GO" id="GO:0000287">
    <property type="term" value="F:magnesium ion binding"/>
    <property type="evidence" value="ECO:0007669"/>
    <property type="project" value="UniProtKB-UniRule"/>
</dbReference>
<evidence type="ECO:0000256" key="8">
    <source>
        <dbReference type="HAMAP-Rule" id="MF_00265"/>
    </source>
</evidence>
<comment type="function">
    <text evidence="8">Toxic component of a toxin-antitoxin (TA) system. An RNase.</text>
</comment>
<keyword evidence="8" id="KW-0800">Toxin</keyword>
<protein>
    <recommendedName>
        <fullName evidence="8">Ribonuclease VapC</fullName>
        <shortName evidence="8">RNase VapC</shortName>
        <ecNumber evidence="8">3.1.-.-</ecNumber>
    </recommendedName>
    <alternativeName>
        <fullName evidence="8">Toxin VapC</fullName>
    </alternativeName>
</protein>